<evidence type="ECO:0000259" key="1">
    <source>
        <dbReference type="Pfam" id="PF01613"/>
    </source>
</evidence>
<proteinExistence type="predicted"/>
<dbReference type="InterPro" id="IPR012349">
    <property type="entry name" value="Split_barrel_FMN-bd"/>
</dbReference>
<organism evidence="2 3">
    <name type="scientific">Candidatus Entotheonella gemina</name>
    <dbReference type="NCBI Taxonomy" id="1429439"/>
    <lineage>
        <taxon>Bacteria</taxon>
        <taxon>Pseudomonadati</taxon>
        <taxon>Nitrospinota/Tectimicrobiota group</taxon>
        <taxon>Candidatus Tectimicrobiota</taxon>
        <taxon>Candidatus Entotheonellia</taxon>
        <taxon>Candidatus Entotheonellales</taxon>
        <taxon>Candidatus Entotheonellaceae</taxon>
        <taxon>Candidatus Entotheonella</taxon>
    </lineage>
</organism>
<dbReference type="Gene3D" id="2.30.110.10">
    <property type="entry name" value="Electron Transport, Fmn-binding Protein, Chain A"/>
    <property type="match status" value="1"/>
</dbReference>
<keyword evidence="3" id="KW-1185">Reference proteome</keyword>
<evidence type="ECO:0000313" key="3">
    <source>
        <dbReference type="Proteomes" id="UP000019140"/>
    </source>
</evidence>
<protein>
    <recommendedName>
        <fullName evidence="1">Flavin reductase like domain-containing protein</fullName>
    </recommendedName>
</protein>
<dbReference type="Proteomes" id="UP000019140">
    <property type="component" value="Unassembled WGS sequence"/>
</dbReference>
<dbReference type="GO" id="GO:0010181">
    <property type="term" value="F:FMN binding"/>
    <property type="evidence" value="ECO:0007669"/>
    <property type="project" value="InterPro"/>
</dbReference>
<dbReference type="PANTHER" id="PTHR43812:SF2">
    <property type="entry name" value="FLAVIN REDUCTASE LIKE DOMAIN-CONTAINING PROTEIN"/>
    <property type="match status" value="1"/>
</dbReference>
<accession>W4M2W2</accession>
<dbReference type="Pfam" id="PF01613">
    <property type="entry name" value="Flavin_Reduct"/>
    <property type="match status" value="1"/>
</dbReference>
<dbReference type="HOGENOM" id="CLU_059021_3_4_7"/>
<reference evidence="2 3" key="1">
    <citation type="journal article" date="2014" name="Nature">
        <title>An environmental bacterial taxon with a large and distinct metabolic repertoire.</title>
        <authorList>
            <person name="Wilson M.C."/>
            <person name="Mori T."/>
            <person name="Ruckert C."/>
            <person name="Uria A.R."/>
            <person name="Helf M.J."/>
            <person name="Takada K."/>
            <person name="Gernert C."/>
            <person name="Steffens U.A."/>
            <person name="Heycke N."/>
            <person name="Schmitt S."/>
            <person name="Rinke C."/>
            <person name="Helfrich E.J."/>
            <person name="Brachmann A.O."/>
            <person name="Gurgui C."/>
            <person name="Wakimoto T."/>
            <person name="Kracht M."/>
            <person name="Crusemann M."/>
            <person name="Hentschel U."/>
            <person name="Abe I."/>
            <person name="Matsunaga S."/>
            <person name="Kalinowski J."/>
            <person name="Takeyama H."/>
            <person name="Piel J."/>
        </authorList>
    </citation>
    <scope>NUCLEOTIDE SEQUENCE [LARGE SCALE GENOMIC DNA]</scope>
    <source>
        <strain evidence="3">TSY2</strain>
    </source>
</reference>
<name>W4M2W2_9BACT</name>
<dbReference type="GO" id="GO:0016646">
    <property type="term" value="F:oxidoreductase activity, acting on the CH-NH group of donors, NAD or NADP as acceptor"/>
    <property type="evidence" value="ECO:0007669"/>
    <property type="project" value="UniProtKB-ARBA"/>
</dbReference>
<sequence length="149" mass="16345">MYCPNGYRKGTQEAKDSLTNAEETGEFVFNMCTYELRHRMNATAAHVPASIDEMAEANLEAAPCNLVKPPRVLASPIALECTYLQTVHLPSSSTGVPNQIVIGQVIGIHVADEVITDGMIDIHKLKPLARLGYLDYATIDNVFSLERPD</sequence>
<comment type="caution">
    <text evidence="2">The sequence shown here is derived from an EMBL/GenBank/DDBJ whole genome shotgun (WGS) entry which is preliminary data.</text>
</comment>
<dbReference type="InterPro" id="IPR002563">
    <property type="entry name" value="Flavin_Rdtase-like_dom"/>
</dbReference>
<dbReference type="EMBL" id="AZHX01001336">
    <property type="protein sequence ID" value="ETX03977.1"/>
    <property type="molecule type" value="Genomic_DNA"/>
</dbReference>
<feature type="domain" description="Flavin reductase like" evidence="1">
    <location>
        <begin position="12"/>
        <end position="115"/>
    </location>
</feature>
<evidence type="ECO:0000313" key="2">
    <source>
        <dbReference type="EMBL" id="ETX03977.1"/>
    </source>
</evidence>
<dbReference type="PANTHER" id="PTHR43812">
    <property type="entry name" value="BLR2425 PROTEIN"/>
    <property type="match status" value="1"/>
</dbReference>
<dbReference type="SUPFAM" id="SSF50475">
    <property type="entry name" value="FMN-binding split barrel"/>
    <property type="match status" value="1"/>
</dbReference>
<gene>
    <name evidence="2" type="ORF">ETSY2_31455</name>
</gene>
<dbReference type="AlphaFoldDB" id="W4M2W2"/>